<comment type="caution">
    <text evidence="3">The sequence shown here is derived from an EMBL/GenBank/DDBJ whole genome shotgun (WGS) entry which is preliminary data.</text>
</comment>
<feature type="signal peptide" evidence="2">
    <location>
        <begin position="1"/>
        <end position="25"/>
    </location>
</feature>
<dbReference type="EMBL" id="JAYFUH010000105">
    <property type="protein sequence ID" value="MEA5667679.1"/>
    <property type="molecule type" value="Genomic_DNA"/>
</dbReference>
<organism evidence="3 4">
    <name type="scientific">Stenotrophomonas capsici</name>
    <dbReference type="NCBI Taxonomy" id="3110230"/>
    <lineage>
        <taxon>Bacteria</taxon>
        <taxon>Pseudomonadati</taxon>
        <taxon>Pseudomonadota</taxon>
        <taxon>Gammaproteobacteria</taxon>
        <taxon>Lysobacterales</taxon>
        <taxon>Lysobacteraceae</taxon>
        <taxon>Stenotrophomonas</taxon>
    </lineage>
</organism>
<keyword evidence="2" id="KW-0732">Signal</keyword>
<evidence type="ECO:0000256" key="1">
    <source>
        <dbReference type="SAM" id="MobiDB-lite"/>
    </source>
</evidence>
<evidence type="ECO:0000313" key="4">
    <source>
        <dbReference type="Proteomes" id="UP001301653"/>
    </source>
</evidence>
<reference evidence="3 4" key="1">
    <citation type="submission" date="2023-12" db="EMBL/GenBank/DDBJ databases">
        <title>Stenotrophomonas guangdongensis sp. nov., isolated from wilted pepper plants (Capsicum annuum).</title>
        <authorList>
            <person name="Qiu M."/>
            <person name="Li Y."/>
            <person name="Liu Q."/>
            <person name="Zhang X."/>
            <person name="Huang Y."/>
            <person name="Guo R."/>
            <person name="Hu M."/>
            <person name="Zhou J."/>
            <person name="Zhou X."/>
        </authorList>
    </citation>
    <scope>NUCLEOTIDE SEQUENCE [LARGE SCALE GENOMIC DNA]</scope>
    <source>
        <strain evidence="3 4">MH1</strain>
    </source>
</reference>
<feature type="compositionally biased region" description="Low complexity" evidence="1">
    <location>
        <begin position="42"/>
        <end position="54"/>
    </location>
</feature>
<feature type="region of interest" description="Disordered" evidence="1">
    <location>
        <begin position="26"/>
        <end position="59"/>
    </location>
</feature>
<evidence type="ECO:0008006" key="5">
    <source>
        <dbReference type="Google" id="ProtNLM"/>
    </source>
</evidence>
<keyword evidence="4" id="KW-1185">Reference proteome</keyword>
<dbReference type="RefSeq" id="WP_313253062.1">
    <property type="nucleotide sequence ID" value="NZ_JAYFUH010000105.1"/>
</dbReference>
<name>A0ABU5V4K8_9GAMM</name>
<accession>A0ABU5V4K8</accession>
<gene>
    <name evidence="3" type="ORF">VA603_09070</name>
</gene>
<sequence>MAMTIHRYALGLVCVIGLAACTQPAAPAAPATPEAPAPAPEAPEAGTEPAPNATVVHEAPGQAPQGHACMIAGEFNVLGKTIRSRDCVQTTGASSEAELKRMCEGLAQTSAQMGGKAGQITYMDACPSPSQGSCKQLFGHPFDGYYYERSAEDLAVLPDSCAQGGGRWSGG</sequence>
<protein>
    <recommendedName>
        <fullName evidence="5">Lipoprotein</fullName>
    </recommendedName>
</protein>
<evidence type="ECO:0000313" key="3">
    <source>
        <dbReference type="EMBL" id="MEA5667679.1"/>
    </source>
</evidence>
<proteinExistence type="predicted"/>
<dbReference type="Proteomes" id="UP001301653">
    <property type="component" value="Unassembled WGS sequence"/>
</dbReference>
<evidence type="ECO:0000256" key="2">
    <source>
        <dbReference type="SAM" id="SignalP"/>
    </source>
</evidence>
<feature type="chain" id="PRO_5045647709" description="Lipoprotein" evidence="2">
    <location>
        <begin position="26"/>
        <end position="171"/>
    </location>
</feature>
<dbReference type="PROSITE" id="PS51257">
    <property type="entry name" value="PROKAR_LIPOPROTEIN"/>
    <property type="match status" value="1"/>
</dbReference>